<evidence type="ECO:0000313" key="3">
    <source>
        <dbReference type="Proteomes" id="UP000031036"/>
    </source>
</evidence>
<evidence type="ECO:0000313" key="2">
    <source>
        <dbReference type="EMBL" id="KHN72613.1"/>
    </source>
</evidence>
<sequence length="66" mass="7025">MSVKLIEPEPDPEPGIVVIGGAIIRLKGRAGGMSWRQATAGDMQNDNEESDSSENPQRSNCNMAAP</sequence>
<accession>A0A0B2UT86</accession>
<dbReference type="AlphaFoldDB" id="A0A0B2UT86"/>
<protein>
    <submittedName>
        <fullName evidence="2">Uncharacterized protein</fullName>
    </submittedName>
</protein>
<evidence type="ECO:0000256" key="1">
    <source>
        <dbReference type="SAM" id="MobiDB-lite"/>
    </source>
</evidence>
<name>A0A0B2UT86_TOXCA</name>
<reference evidence="2 3" key="1">
    <citation type="submission" date="2014-11" db="EMBL/GenBank/DDBJ databases">
        <title>Genetic blueprint of the zoonotic pathogen Toxocara canis.</title>
        <authorList>
            <person name="Zhu X.-Q."/>
            <person name="Korhonen P.K."/>
            <person name="Cai H."/>
            <person name="Young N.D."/>
            <person name="Nejsum P."/>
            <person name="von Samson-Himmelstjerna G."/>
            <person name="Boag P.R."/>
            <person name="Tan P."/>
            <person name="Li Q."/>
            <person name="Min J."/>
            <person name="Yang Y."/>
            <person name="Wang X."/>
            <person name="Fang X."/>
            <person name="Hall R.S."/>
            <person name="Hofmann A."/>
            <person name="Sternberg P.W."/>
            <person name="Jex A.R."/>
            <person name="Gasser R.B."/>
        </authorList>
    </citation>
    <scope>NUCLEOTIDE SEQUENCE [LARGE SCALE GENOMIC DNA]</scope>
    <source>
        <strain evidence="2">PN_DK_2014</strain>
    </source>
</reference>
<organism evidence="2 3">
    <name type="scientific">Toxocara canis</name>
    <name type="common">Canine roundworm</name>
    <dbReference type="NCBI Taxonomy" id="6265"/>
    <lineage>
        <taxon>Eukaryota</taxon>
        <taxon>Metazoa</taxon>
        <taxon>Ecdysozoa</taxon>
        <taxon>Nematoda</taxon>
        <taxon>Chromadorea</taxon>
        <taxon>Rhabditida</taxon>
        <taxon>Spirurina</taxon>
        <taxon>Ascaridomorpha</taxon>
        <taxon>Ascaridoidea</taxon>
        <taxon>Toxocaridae</taxon>
        <taxon>Toxocara</taxon>
    </lineage>
</organism>
<comment type="caution">
    <text evidence="2">The sequence shown here is derived from an EMBL/GenBank/DDBJ whole genome shotgun (WGS) entry which is preliminary data.</text>
</comment>
<dbReference type="Proteomes" id="UP000031036">
    <property type="component" value="Unassembled WGS sequence"/>
</dbReference>
<feature type="compositionally biased region" description="Polar residues" evidence="1">
    <location>
        <begin position="53"/>
        <end position="66"/>
    </location>
</feature>
<keyword evidence="3" id="KW-1185">Reference proteome</keyword>
<feature type="region of interest" description="Disordered" evidence="1">
    <location>
        <begin position="30"/>
        <end position="66"/>
    </location>
</feature>
<gene>
    <name evidence="2" type="ORF">Tcan_01865</name>
</gene>
<dbReference type="EMBL" id="JPKZ01003228">
    <property type="protein sequence ID" value="KHN72613.1"/>
    <property type="molecule type" value="Genomic_DNA"/>
</dbReference>
<proteinExistence type="predicted"/>